<accession>A0A553N982</accession>
<proteinExistence type="predicted"/>
<gene>
    <name evidence="3" type="ORF">TCAL_10719</name>
</gene>
<protein>
    <submittedName>
        <fullName evidence="3">Uncharacterized protein</fullName>
    </submittedName>
</protein>
<feature type="region of interest" description="Disordered" evidence="1">
    <location>
        <begin position="447"/>
        <end position="549"/>
    </location>
</feature>
<reference evidence="3 4" key="1">
    <citation type="journal article" date="2018" name="Nat. Ecol. Evol.">
        <title>Genomic signatures of mitonuclear coevolution across populations of Tigriopus californicus.</title>
        <authorList>
            <person name="Barreto F.S."/>
            <person name="Watson E.T."/>
            <person name="Lima T.G."/>
            <person name="Willett C.S."/>
            <person name="Edmands S."/>
            <person name="Li W."/>
            <person name="Burton R.S."/>
        </authorList>
    </citation>
    <scope>NUCLEOTIDE SEQUENCE [LARGE SCALE GENOMIC DNA]</scope>
    <source>
        <strain evidence="3 4">San Diego</strain>
    </source>
</reference>
<name>A0A553N982_TIGCA</name>
<dbReference type="AlphaFoldDB" id="A0A553N982"/>
<evidence type="ECO:0000313" key="4">
    <source>
        <dbReference type="Proteomes" id="UP000318571"/>
    </source>
</evidence>
<organism evidence="3 4">
    <name type="scientific">Tigriopus californicus</name>
    <name type="common">Marine copepod</name>
    <dbReference type="NCBI Taxonomy" id="6832"/>
    <lineage>
        <taxon>Eukaryota</taxon>
        <taxon>Metazoa</taxon>
        <taxon>Ecdysozoa</taxon>
        <taxon>Arthropoda</taxon>
        <taxon>Crustacea</taxon>
        <taxon>Multicrustacea</taxon>
        <taxon>Hexanauplia</taxon>
        <taxon>Copepoda</taxon>
        <taxon>Harpacticoida</taxon>
        <taxon>Harpacticidae</taxon>
        <taxon>Tigriopus</taxon>
    </lineage>
</organism>
<feature type="region of interest" description="Disordered" evidence="1">
    <location>
        <begin position="45"/>
        <end position="64"/>
    </location>
</feature>
<sequence length="549" mass="59670">MSQLFSVSPRVFLPRPSFFKLEHSLAKRLVSSPIGMSGQYDLSYNNDNNNNNNNNNNNHFHPSLSDYHIGEEDSGLLSSSSRWDCDGCAPPTFNLPPPPRPPWLEDFENCNESPSQSELIAQLETCDNTIILNSPFEDTFHSVLVILVCAFVAVIVLLLLAIAVFKKRKESQQLLGTSHFSHPCQSHDPRGIIDSSGPPSSTFSRLGDSSGTTSLGPHKVLFQPSEQLLPSSSTHSITSQIKRISSTSASMNHQPHPHPPPPYHNHPFHHPVTASHSERVPGQHASNQCQTLPNHYIPGPSSDGKSPAIERLGRAQPSNTMQLSDQPPAPPHLYHSYPHIIIGGQPFYLIPSDPNSACSADCDTDSYAYPQNVPIYEEIDPYATSCGSTIYPPPSDLVEAGSSIGTPTLGHGKPMQRLPNRFSGRVMVNPLLRGVQDHSEMTTSLNHAWDHRNASPVSTCSTAKKSPVASTSGGSTSSSMYYYSDTMKPGPECRAPQSTPAQSKLSRLSSDSSDSGLGNHRPIKPPTSDEPVNTQIILDSESRNNASSV</sequence>
<evidence type="ECO:0000313" key="3">
    <source>
        <dbReference type="EMBL" id="TRY61982.1"/>
    </source>
</evidence>
<keyword evidence="2" id="KW-0812">Transmembrane</keyword>
<dbReference type="Proteomes" id="UP000318571">
    <property type="component" value="Chromosome 8"/>
</dbReference>
<feature type="transmembrane region" description="Helical" evidence="2">
    <location>
        <begin position="143"/>
        <end position="165"/>
    </location>
</feature>
<dbReference type="OrthoDB" id="10683731at2759"/>
<dbReference type="EMBL" id="VCGU01000459">
    <property type="protein sequence ID" value="TRY61982.1"/>
    <property type="molecule type" value="Genomic_DNA"/>
</dbReference>
<feature type="compositionally biased region" description="Low complexity" evidence="1">
    <location>
        <begin position="503"/>
        <end position="515"/>
    </location>
</feature>
<feature type="compositionally biased region" description="Polar residues" evidence="1">
    <location>
        <begin position="224"/>
        <end position="252"/>
    </location>
</feature>
<keyword evidence="2" id="KW-1133">Transmembrane helix</keyword>
<feature type="region of interest" description="Disordered" evidence="1">
    <location>
        <begin position="180"/>
        <end position="310"/>
    </location>
</feature>
<feature type="compositionally biased region" description="Polar residues" evidence="1">
    <location>
        <begin position="530"/>
        <end position="549"/>
    </location>
</feature>
<feature type="compositionally biased region" description="Low complexity" evidence="1">
    <location>
        <begin position="470"/>
        <end position="487"/>
    </location>
</feature>
<keyword evidence="4" id="KW-1185">Reference proteome</keyword>
<feature type="compositionally biased region" description="Polar residues" evidence="1">
    <location>
        <begin position="455"/>
        <end position="464"/>
    </location>
</feature>
<feature type="compositionally biased region" description="Polar residues" evidence="1">
    <location>
        <begin position="284"/>
        <end position="293"/>
    </location>
</feature>
<evidence type="ECO:0000256" key="2">
    <source>
        <dbReference type="SAM" id="Phobius"/>
    </source>
</evidence>
<feature type="compositionally biased region" description="Polar residues" evidence="1">
    <location>
        <begin position="197"/>
        <end position="215"/>
    </location>
</feature>
<evidence type="ECO:0000256" key="1">
    <source>
        <dbReference type="SAM" id="MobiDB-lite"/>
    </source>
</evidence>
<comment type="caution">
    <text evidence="3">The sequence shown here is derived from an EMBL/GenBank/DDBJ whole genome shotgun (WGS) entry which is preliminary data.</text>
</comment>
<keyword evidence="2" id="KW-0472">Membrane</keyword>
<feature type="compositionally biased region" description="Low complexity" evidence="1">
    <location>
        <begin position="45"/>
        <end position="58"/>
    </location>
</feature>